<reference evidence="1 2" key="1">
    <citation type="submission" date="2024-04" db="EMBL/GenBank/DDBJ databases">
        <title>Tritrichomonas musculus Genome.</title>
        <authorList>
            <person name="Alves-Ferreira E."/>
            <person name="Grigg M."/>
            <person name="Lorenzi H."/>
            <person name="Galac M."/>
        </authorList>
    </citation>
    <scope>NUCLEOTIDE SEQUENCE [LARGE SCALE GENOMIC DNA]</scope>
    <source>
        <strain evidence="1 2">EAF2021</strain>
    </source>
</reference>
<protein>
    <recommendedName>
        <fullName evidence="3">DUF3447 domain-containing protein</fullName>
    </recommendedName>
</protein>
<name>A0ABR2IRT1_9EUKA</name>
<dbReference type="Proteomes" id="UP001470230">
    <property type="component" value="Unassembled WGS sequence"/>
</dbReference>
<accession>A0ABR2IRT1</accession>
<evidence type="ECO:0008006" key="3">
    <source>
        <dbReference type="Google" id="ProtNLM"/>
    </source>
</evidence>
<evidence type="ECO:0000313" key="1">
    <source>
        <dbReference type="EMBL" id="KAK8867158.1"/>
    </source>
</evidence>
<dbReference type="InterPro" id="IPR036770">
    <property type="entry name" value="Ankyrin_rpt-contain_sf"/>
</dbReference>
<evidence type="ECO:0000313" key="2">
    <source>
        <dbReference type="Proteomes" id="UP001470230"/>
    </source>
</evidence>
<dbReference type="SUPFAM" id="SSF48403">
    <property type="entry name" value="Ankyrin repeat"/>
    <property type="match status" value="1"/>
</dbReference>
<keyword evidence="2" id="KW-1185">Reference proteome</keyword>
<proteinExistence type="predicted"/>
<dbReference type="EMBL" id="JAPFFF010000015">
    <property type="protein sequence ID" value="KAK8867158.1"/>
    <property type="molecule type" value="Genomic_DNA"/>
</dbReference>
<gene>
    <name evidence="1" type="ORF">M9Y10_010134</name>
</gene>
<sequence>MEIEKYINKKKELYDILLKFIENGNDNNDTDYQNLIKNIDDQKILENGKELKEFLHIVLKISKNHHRYSDFFSKIERILIYCKDSIKQTFSNLEIFNFFKSHKLILFFLLKNEVLFFDQLITNIIIEKVDSDPFFSFYFFPEIKDFVDEDTRHRIESKIIKMDSNIFDNFDKKRQFGQNDSYLANLIREDSINEFISYVKEQNLSISSTIKHSIFETNLFLLKNKEPTLIEYAAFFRSIQIIQYLRKSDVELTPSLWLYSIHGRNTQLIQLLKENKIEPEDKTYKRCLEESIKCHHNDITNSILDNFLNKDEELKFNDNNFDDNVVAYCFHYYNFSYMPQNFINRIVFCYLCKYDYYTFVDLFLQVQNKLLYSTIISTKKYFLNQIPKSLFF</sequence>
<organism evidence="1 2">
    <name type="scientific">Tritrichomonas musculus</name>
    <dbReference type="NCBI Taxonomy" id="1915356"/>
    <lineage>
        <taxon>Eukaryota</taxon>
        <taxon>Metamonada</taxon>
        <taxon>Parabasalia</taxon>
        <taxon>Tritrichomonadida</taxon>
        <taxon>Tritrichomonadidae</taxon>
        <taxon>Tritrichomonas</taxon>
    </lineage>
</organism>
<comment type="caution">
    <text evidence="1">The sequence shown here is derived from an EMBL/GenBank/DDBJ whole genome shotgun (WGS) entry which is preliminary data.</text>
</comment>